<dbReference type="InterPro" id="IPR018673">
    <property type="entry name" value="DUF2141"/>
</dbReference>
<evidence type="ECO:0008006" key="3">
    <source>
        <dbReference type="Google" id="ProtNLM"/>
    </source>
</evidence>
<organism evidence="1 2">
    <name type="scientific">Neolewinella marina</name>
    <dbReference type="NCBI Taxonomy" id="438751"/>
    <lineage>
        <taxon>Bacteria</taxon>
        <taxon>Pseudomonadati</taxon>
        <taxon>Bacteroidota</taxon>
        <taxon>Saprospiria</taxon>
        <taxon>Saprospirales</taxon>
        <taxon>Lewinellaceae</taxon>
        <taxon>Neolewinella</taxon>
    </lineage>
</organism>
<evidence type="ECO:0000313" key="2">
    <source>
        <dbReference type="Proteomes" id="UP000226437"/>
    </source>
</evidence>
<dbReference type="OrthoDB" id="9788332at2"/>
<comment type="caution">
    <text evidence="1">The sequence shown here is derived from an EMBL/GenBank/DDBJ whole genome shotgun (WGS) entry which is preliminary data.</text>
</comment>
<dbReference type="EMBL" id="PDLO01000006">
    <property type="protein sequence ID" value="PHK97850.1"/>
    <property type="molecule type" value="Genomic_DNA"/>
</dbReference>
<evidence type="ECO:0000313" key="1">
    <source>
        <dbReference type="EMBL" id="PHK97850.1"/>
    </source>
</evidence>
<dbReference type="AlphaFoldDB" id="A0A2G0CD47"/>
<protein>
    <recommendedName>
        <fullName evidence="3">DUF2141 domain-containing protein</fullName>
    </recommendedName>
</protein>
<accession>A0A2G0CD47</accession>
<gene>
    <name evidence="1" type="ORF">CGL56_13635</name>
</gene>
<keyword evidence="2" id="KW-1185">Reference proteome</keyword>
<proteinExistence type="predicted"/>
<dbReference type="Proteomes" id="UP000226437">
    <property type="component" value="Unassembled WGS sequence"/>
</dbReference>
<name>A0A2G0CD47_9BACT</name>
<dbReference type="Pfam" id="PF09912">
    <property type="entry name" value="DUF2141"/>
    <property type="match status" value="1"/>
</dbReference>
<reference evidence="1 2" key="1">
    <citation type="submission" date="2017-10" db="EMBL/GenBank/DDBJ databases">
        <title>The draft genome sequence of Lewinella marina KCTC 32374.</title>
        <authorList>
            <person name="Wang K."/>
        </authorList>
    </citation>
    <scope>NUCLEOTIDE SEQUENCE [LARGE SCALE GENOMIC DNA]</scope>
    <source>
        <strain evidence="1 2">MKG-38</strain>
    </source>
</reference>
<sequence length="142" mass="15685">MSCFLHYLLSSLIFLFVNPTPQQVSVEIVSTVAGGKVYLAVYDSAEGFARDAYVADAHAAMGAAHHELDLRLPDAGDYVLAAYQDLNGNGELDRNLLGIPTEPYGFGKLPPSKWRAPAFGEVMTRVSGAERIRIELRHWKEY</sequence>